<dbReference type="Proteomes" id="UP001151760">
    <property type="component" value="Unassembled WGS sequence"/>
</dbReference>
<proteinExistence type="predicted"/>
<evidence type="ECO:0000256" key="1">
    <source>
        <dbReference type="SAM" id="MobiDB-lite"/>
    </source>
</evidence>
<dbReference type="EMBL" id="BQNB010021098">
    <property type="protein sequence ID" value="GJU02855.1"/>
    <property type="molecule type" value="Genomic_DNA"/>
</dbReference>
<keyword evidence="3" id="KW-1185">Reference proteome</keyword>
<feature type="compositionally biased region" description="Acidic residues" evidence="1">
    <location>
        <begin position="564"/>
        <end position="573"/>
    </location>
</feature>
<evidence type="ECO:0000313" key="2">
    <source>
        <dbReference type="EMBL" id="GJU02855.1"/>
    </source>
</evidence>
<feature type="region of interest" description="Disordered" evidence="1">
    <location>
        <begin position="408"/>
        <end position="435"/>
    </location>
</feature>
<feature type="compositionally biased region" description="Polar residues" evidence="1">
    <location>
        <begin position="408"/>
        <end position="424"/>
    </location>
</feature>
<reference evidence="2" key="2">
    <citation type="submission" date="2022-01" db="EMBL/GenBank/DDBJ databases">
        <authorList>
            <person name="Yamashiro T."/>
            <person name="Shiraishi A."/>
            <person name="Satake H."/>
            <person name="Nakayama K."/>
        </authorList>
    </citation>
    <scope>NUCLEOTIDE SEQUENCE</scope>
</reference>
<accession>A0ABQ5IT05</accession>
<name>A0ABQ5IT05_9ASTR</name>
<feature type="compositionally biased region" description="Basic and acidic residues" evidence="1">
    <location>
        <begin position="574"/>
        <end position="583"/>
    </location>
</feature>
<sequence>MLGAARVQILENNLDDLHSSREENGTSETIDTQDLPGSFLLADIDLIILGVSLSRAVGFLKGTSVGVVSLVKGHTFPTIVKVRLVGCDPLALVDGFTPVEDNIGLLKTSIIEIQKVIHTVKIDKVKQIVDVESSGKSADEIDKETVSFEFIMAQPQRQADVHQDEFCPPNKRYALMDANKKMDLDNPFNWIHLGQFWHTLKEDGLKYRLSFMLVRKELTLTVDDFRTIFQLPQVTNNNHEHFIATPKFLKMVPFYIKDLGFTLELRSPSNFKITGLVQPWKTLCKMFSSCLTTRVTSFDQPPLQIMQMLYCFVNNIHVDYADLLWEGLHYSLEHPSTLIPYPRFTKLIVSHYMIAFPEISRRDSDKYYNLEDDMIVKNIFNLGKHKDGVGMKILMFGVDVPTSQLQPIESTQGTHRTTSASRSPNPDVDEGESSALRKSAVIRLHIPQRRSTRLTPPTPIPTTAEADDILLQDTIQLSLVEQKSHNELEAKKNVQVVEEHLIAEEIEKLVEGTENVEIVEVNSSTLRQNDTQNDPDTRLEPRSNKESPEVEITAEVQPVNINKEEEESAEDDYELKRREKGRM</sequence>
<reference evidence="2" key="1">
    <citation type="journal article" date="2022" name="Int. J. Mol. Sci.">
        <title>Draft Genome of Tanacetum Coccineum: Genomic Comparison of Closely Related Tanacetum-Family Plants.</title>
        <authorList>
            <person name="Yamashiro T."/>
            <person name="Shiraishi A."/>
            <person name="Nakayama K."/>
            <person name="Satake H."/>
        </authorList>
    </citation>
    <scope>NUCLEOTIDE SEQUENCE</scope>
</reference>
<feature type="compositionally biased region" description="Basic and acidic residues" evidence="1">
    <location>
        <begin position="535"/>
        <end position="548"/>
    </location>
</feature>
<feature type="region of interest" description="Disordered" evidence="1">
    <location>
        <begin position="521"/>
        <end position="583"/>
    </location>
</feature>
<protein>
    <submittedName>
        <fullName evidence="2">Uncharacterized protein</fullName>
    </submittedName>
</protein>
<feature type="compositionally biased region" description="Polar residues" evidence="1">
    <location>
        <begin position="521"/>
        <end position="534"/>
    </location>
</feature>
<comment type="caution">
    <text evidence="2">The sequence shown here is derived from an EMBL/GenBank/DDBJ whole genome shotgun (WGS) entry which is preliminary data.</text>
</comment>
<evidence type="ECO:0000313" key="3">
    <source>
        <dbReference type="Proteomes" id="UP001151760"/>
    </source>
</evidence>
<organism evidence="2 3">
    <name type="scientific">Tanacetum coccineum</name>
    <dbReference type="NCBI Taxonomy" id="301880"/>
    <lineage>
        <taxon>Eukaryota</taxon>
        <taxon>Viridiplantae</taxon>
        <taxon>Streptophyta</taxon>
        <taxon>Embryophyta</taxon>
        <taxon>Tracheophyta</taxon>
        <taxon>Spermatophyta</taxon>
        <taxon>Magnoliopsida</taxon>
        <taxon>eudicotyledons</taxon>
        <taxon>Gunneridae</taxon>
        <taxon>Pentapetalae</taxon>
        <taxon>asterids</taxon>
        <taxon>campanulids</taxon>
        <taxon>Asterales</taxon>
        <taxon>Asteraceae</taxon>
        <taxon>Asteroideae</taxon>
        <taxon>Anthemideae</taxon>
        <taxon>Anthemidinae</taxon>
        <taxon>Tanacetum</taxon>
    </lineage>
</organism>
<gene>
    <name evidence="2" type="ORF">Tco_1113193</name>
</gene>